<evidence type="ECO:0000313" key="1">
    <source>
        <dbReference type="EMBL" id="QDT13916.1"/>
    </source>
</evidence>
<name>A0A517P3G2_9BACT</name>
<gene>
    <name evidence="1" type="ORF">K239x_59360</name>
</gene>
<reference evidence="1 2" key="1">
    <citation type="submission" date="2019-02" db="EMBL/GenBank/DDBJ databases">
        <title>Deep-cultivation of Planctomycetes and their phenomic and genomic characterization uncovers novel biology.</title>
        <authorList>
            <person name="Wiegand S."/>
            <person name="Jogler M."/>
            <person name="Boedeker C."/>
            <person name="Pinto D."/>
            <person name="Vollmers J."/>
            <person name="Rivas-Marin E."/>
            <person name="Kohn T."/>
            <person name="Peeters S.H."/>
            <person name="Heuer A."/>
            <person name="Rast P."/>
            <person name="Oberbeckmann S."/>
            <person name="Bunk B."/>
            <person name="Jeske O."/>
            <person name="Meyerdierks A."/>
            <person name="Storesund J.E."/>
            <person name="Kallscheuer N."/>
            <person name="Luecker S."/>
            <person name="Lage O.M."/>
            <person name="Pohl T."/>
            <person name="Merkel B.J."/>
            <person name="Hornburger P."/>
            <person name="Mueller R.-W."/>
            <person name="Bruemmer F."/>
            <person name="Labrenz M."/>
            <person name="Spormann A.M."/>
            <person name="Op den Camp H."/>
            <person name="Overmann J."/>
            <person name="Amann R."/>
            <person name="Jetten M.S.M."/>
            <person name="Mascher T."/>
            <person name="Medema M.H."/>
            <person name="Devos D.P."/>
            <person name="Kaster A.-K."/>
            <person name="Ovreas L."/>
            <person name="Rohde M."/>
            <person name="Galperin M.Y."/>
            <person name="Jogler C."/>
        </authorList>
    </citation>
    <scope>NUCLEOTIDE SEQUENCE [LARGE SCALE GENOMIC DNA]</scope>
    <source>
        <strain evidence="1 2">K23_9</strain>
    </source>
</reference>
<dbReference type="EMBL" id="CP036526">
    <property type="protein sequence ID" value="QDT13916.1"/>
    <property type="molecule type" value="Genomic_DNA"/>
</dbReference>
<dbReference type="Proteomes" id="UP000319817">
    <property type="component" value="Chromosome"/>
</dbReference>
<keyword evidence="2" id="KW-1185">Reference proteome</keyword>
<dbReference type="AlphaFoldDB" id="A0A517P3G2"/>
<accession>A0A517P3G2</accession>
<protein>
    <submittedName>
        <fullName evidence="1">Uncharacterized protein</fullName>
    </submittedName>
</protein>
<proteinExistence type="predicted"/>
<sequence length="96" mass="10941">MSKETNRIARAKVGDTCNERTCFTGLFTPKTDFKDECLCRLSSFLRNHFDHMDATVVIRMNTHRASYPITAGANREMRKLRKTNVTGGPFAAGWLR</sequence>
<evidence type="ECO:0000313" key="2">
    <source>
        <dbReference type="Proteomes" id="UP000319817"/>
    </source>
</evidence>
<organism evidence="1 2">
    <name type="scientific">Stieleria marina</name>
    <dbReference type="NCBI Taxonomy" id="1930275"/>
    <lineage>
        <taxon>Bacteria</taxon>
        <taxon>Pseudomonadati</taxon>
        <taxon>Planctomycetota</taxon>
        <taxon>Planctomycetia</taxon>
        <taxon>Pirellulales</taxon>
        <taxon>Pirellulaceae</taxon>
        <taxon>Stieleria</taxon>
    </lineage>
</organism>